<evidence type="ECO:0000313" key="17">
    <source>
        <dbReference type="Proteomes" id="UP000476176"/>
    </source>
</evidence>
<dbReference type="Proteomes" id="UP000441208">
    <property type="component" value="Unassembled WGS sequence"/>
</dbReference>
<comment type="caution">
    <text evidence="2">The sequence shown here is derived from an EMBL/GenBank/DDBJ whole genome shotgun (WGS) entry which is preliminary data.</text>
</comment>
<feature type="region of interest" description="Disordered" evidence="1">
    <location>
        <begin position="1"/>
        <end position="61"/>
    </location>
</feature>
<evidence type="ECO:0000313" key="11">
    <source>
        <dbReference type="Proteomes" id="UP000433483"/>
    </source>
</evidence>
<dbReference type="Proteomes" id="UP000486351">
    <property type="component" value="Unassembled WGS sequence"/>
</dbReference>
<gene>
    <name evidence="10" type="ORF">PF001_g15438</name>
    <name evidence="8" type="ORF">PF002_g11971</name>
    <name evidence="6" type="ORF">PF004_g23858</name>
    <name evidence="7" type="ORF">PF005_g15812</name>
    <name evidence="5" type="ORF">PF006_g14742</name>
    <name evidence="4" type="ORF">PF007_g16945</name>
    <name evidence="9" type="ORF">PF008_g24400</name>
    <name evidence="3" type="ORF">PF010_g24448</name>
    <name evidence="2" type="ORF">PF011_g14795</name>
</gene>
<dbReference type="Proteomes" id="UP000440732">
    <property type="component" value="Unassembled WGS sequence"/>
</dbReference>
<evidence type="ECO:0000313" key="16">
    <source>
        <dbReference type="Proteomes" id="UP000460718"/>
    </source>
</evidence>
<feature type="compositionally biased region" description="Polar residues" evidence="1">
    <location>
        <begin position="38"/>
        <end position="50"/>
    </location>
</feature>
<organism evidence="2 16">
    <name type="scientific">Phytophthora fragariae</name>
    <dbReference type="NCBI Taxonomy" id="53985"/>
    <lineage>
        <taxon>Eukaryota</taxon>
        <taxon>Sar</taxon>
        <taxon>Stramenopiles</taxon>
        <taxon>Oomycota</taxon>
        <taxon>Peronosporomycetes</taxon>
        <taxon>Peronosporales</taxon>
        <taxon>Peronosporaceae</taxon>
        <taxon>Phytophthora</taxon>
    </lineage>
</organism>
<evidence type="ECO:0000313" key="4">
    <source>
        <dbReference type="EMBL" id="KAE9096576.1"/>
    </source>
</evidence>
<dbReference type="EMBL" id="QXGE01001005">
    <property type="protein sequence ID" value="KAE9299430.1"/>
    <property type="molecule type" value="Genomic_DNA"/>
</dbReference>
<evidence type="ECO:0000313" key="2">
    <source>
        <dbReference type="EMBL" id="KAE8999031.1"/>
    </source>
</evidence>
<evidence type="ECO:0000313" key="3">
    <source>
        <dbReference type="EMBL" id="KAE9075086.1"/>
    </source>
</evidence>
<evidence type="ECO:0000313" key="18">
    <source>
        <dbReference type="Proteomes" id="UP000486351"/>
    </source>
</evidence>
<evidence type="ECO:0000313" key="9">
    <source>
        <dbReference type="EMBL" id="KAE9294962.1"/>
    </source>
</evidence>
<evidence type="ECO:0000313" key="13">
    <source>
        <dbReference type="Proteomes" id="UP000440367"/>
    </source>
</evidence>
<proteinExistence type="predicted"/>
<accession>A0A6A3JVU5</accession>
<evidence type="ECO:0000313" key="6">
    <source>
        <dbReference type="EMBL" id="KAE9183749.1"/>
    </source>
</evidence>
<reference evidence="16 17" key="1">
    <citation type="submission" date="2018-09" db="EMBL/GenBank/DDBJ databases">
        <title>Genomic investigation of the strawberry pathogen Phytophthora fragariae indicates pathogenicity is determined by transcriptional variation in three key races.</title>
        <authorList>
            <person name="Adams T.M."/>
            <person name="Armitage A.D."/>
            <person name="Sobczyk M.K."/>
            <person name="Bates H.J."/>
            <person name="Dunwell J.M."/>
            <person name="Nellist C.F."/>
            <person name="Harrison R.J."/>
        </authorList>
    </citation>
    <scope>NUCLEOTIDE SEQUENCE [LARGE SCALE GENOMIC DNA]</scope>
    <source>
        <strain evidence="10 12">A4</strain>
        <strain evidence="8 13">BC-1</strain>
        <strain evidence="6 17">BC-23</strain>
        <strain evidence="7 11">NOV-27</strain>
        <strain evidence="5 14">NOV-5</strain>
        <strain evidence="4 15">NOV-71</strain>
        <strain evidence="9 18">NOV-77</strain>
        <strain evidence="3 19">ONT-3</strain>
        <strain evidence="2 16">SCRP245</strain>
    </source>
</reference>
<dbReference type="EMBL" id="QXFX01002636">
    <property type="protein sequence ID" value="KAE9075086.1"/>
    <property type="molecule type" value="Genomic_DNA"/>
</dbReference>
<dbReference type="EMBL" id="QXFW01000972">
    <property type="protein sequence ID" value="KAE8999031.1"/>
    <property type="molecule type" value="Genomic_DNA"/>
</dbReference>
<evidence type="ECO:0000313" key="5">
    <source>
        <dbReference type="EMBL" id="KAE9134837.1"/>
    </source>
</evidence>
<sequence>MGPPSAATISSNTRQVGGMASATHGAAVDSSDWRQDIDSISEQRQQSESKGMSVAEQRQQR</sequence>
<keyword evidence="11" id="KW-1185">Reference proteome</keyword>
<dbReference type="Proteomes" id="UP000433483">
    <property type="component" value="Unassembled WGS sequence"/>
</dbReference>
<dbReference type="EMBL" id="QXFZ01001118">
    <property type="protein sequence ID" value="KAE9096576.1"/>
    <property type="molecule type" value="Genomic_DNA"/>
</dbReference>
<dbReference type="EMBL" id="QXGB01000999">
    <property type="protein sequence ID" value="KAE9199257.1"/>
    <property type="molecule type" value="Genomic_DNA"/>
</dbReference>
<dbReference type="Proteomes" id="UP000440367">
    <property type="component" value="Unassembled WGS sequence"/>
</dbReference>
<evidence type="ECO:0000313" key="15">
    <source>
        <dbReference type="Proteomes" id="UP000441208"/>
    </source>
</evidence>
<dbReference type="EMBL" id="QXGA01000939">
    <property type="protein sequence ID" value="KAE9134837.1"/>
    <property type="molecule type" value="Genomic_DNA"/>
</dbReference>
<dbReference type="Proteomes" id="UP000437068">
    <property type="component" value="Unassembled WGS sequence"/>
</dbReference>
<dbReference type="EMBL" id="QXGD01000564">
    <property type="protein sequence ID" value="KAE9233782.1"/>
    <property type="molecule type" value="Genomic_DNA"/>
</dbReference>
<evidence type="ECO:0000313" key="12">
    <source>
        <dbReference type="Proteomes" id="UP000437068"/>
    </source>
</evidence>
<evidence type="ECO:0000256" key="1">
    <source>
        <dbReference type="SAM" id="MobiDB-lite"/>
    </source>
</evidence>
<evidence type="ECO:0000313" key="14">
    <source>
        <dbReference type="Proteomes" id="UP000440732"/>
    </source>
</evidence>
<dbReference type="Proteomes" id="UP000476176">
    <property type="component" value="Unassembled WGS sequence"/>
</dbReference>
<dbReference type="Proteomes" id="UP000488956">
    <property type="component" value="Unassembled WGS sequence"/>
</dbReference>
<name>A0A6A3JVU5_9STRA</name>
<evidence type="ECO:0000313" key="8">
    <source>
        <dbReference type="EMBL" id="KAE9233782.1"/>
    </source>
</evidence>
<dbReference type="EMBL" id="QXFY01002602">
    <property type="protein sequence ID" value="KAE9294962.1"/>
    <property type="molecule type" value="Genomic_DNA"/>
</dbReference>
<dbReference type="EMBL" id="QXGC01002620">
    <property type="protein sequence ID" value="KAE9183749.1"/>
    <property type="molecule type" value="Genomic_DNA"/>
</dbReference>
<dbReference type="Proteomes" id="UP000460718">
    <property type="component" value="Unassembled WGS sequence"/>
</dbReference>
<evidence type="ECO:0000313" key="7">
    <source>
        <dbReference type="EMBL" id="KAE9199257.1"/>
    </source>
</evidence>
<protein>
    <submittedName>
        <fullName evidence="2">Uncharacterized protein</fullName>
    </submittedName>
</protein>
<dbReference type="AlphaFoldDB" id="A0A6A3JVU5"/>
<evidence type="ECO:0000313" key="19">
    <source>
        <dbReference type="Proteomes" id="UP000488956"/>
    </source>
</evidence>
<evidence type="ECO:0000313" key="10">
    <source>
        <dbReference type="EMBL" id="KAE9299430.1"/>
    </source>
</evidence>